<dbReference type="Proteomes" id="UP000013307">
    <property type="component" value="Chromosome"/>
</dbReference>
<evidence type="ECO:0000313" key="1">
    <source>
        <dbReference type="EMBL" id="AGK60969.1"/>
    </source>
</evidence>
<dbReference type="KEGG" id="ast:Asulf_00965"/>
<dbReference type="RefSeq" id="WP_015590567.1">
    <property type="nucleotide sequence ID" value="NC_021169.1"/>
</dbReference>
<dbReference type="GeneID" id="15392606"/>
<name>N0BBJ6_9EURY</name>
<accession>N0BBJ6</accession>
<dbReference type="STRING" id="387631.Asulf_00965"/>
<reference evidence="1 2" key="1">
    <citation type="journal article" date="2013" name="Genome Announc.">
        <title>Complete Genome Sequence of the Thermophilic and Facultatively Chemolithoautotrophic Sulfate Reducer Archaeoglobus sulfaticallidus Strain PM70-1T.</title>
        <authorList>
            <person name="Stokke R."/>
            <person name="Hocking W.P."/>
            <person name="Steinsbu B.O."/>
            <person name="Steen I.H."/>
        </authorList>
    </citation>
    <scope>NUCLEOTIDE SEQUENCE [LARGE SCALE GENOMIC DNA]</scope>
    <source>
        <strain evidence="1">PM70-1</strain>
    </source>
</reference>
<evidence type="ECO:0008006" key="3">
    <source>
        <dbReference type="Google" id="ProtNLM"/>
    </source>
</evidence>
<dbReference type="EMBL" id="CP005290">
    <property type="protein sequence ID" value="AGK60969.1"/>
    <property type="molecule type" value="Genomic_DNA"/>
</dbReference>
<gene>
    <name evidence="1" type="ORF">Asulf_00965</name>
</gene>
<proteinExistence type="predicted"/>
<dbReference type="OrthoDB" id="50322at2157"/>
<evidence type="ECO:0000313" key="2">
    <source>
        <dbReference type="Proteomes" id="UP000013307"/>
    </source>
</evidence>
<dbReference type="AlphaFoldDB" id="N0BBJ6"/>
<sequence>MGEKVWADVPERWKPLIKKAKDIEGWDSLSAYIRELIKKDLVSKGLLGQNGQETIKQED</sequence>
<dbReference type="eggNOG" id="arCOG13285">
    <property type="taxonomic scope" value="Archaea"/>
</dbReference>
<organism evidence="1 2">
    <name type="scientific">Archaeoglobus sulfaticallidus PM70-1</name>
    <dbReference type="NCBI Taxonomy" id="387631"/>
    <lineage>
        <taxon>Archaea</taxon>
        <taxon>Methanobacteriati</taxon>
        <taxon>Methanobacteriota</taxon>
        <taxon>Archaeoglobi</taxon>
        <taxon>Archaeoglobales</taxon>
        <taxon>Archaeoglobaceae</taxon>
        <taxon>Archaeoglobus</taxon>
    </lineage>
</organism>
<protein>
    <recommendedName>
        <fullName evidence="3">CopG family transcriptional regulator</fullName>
    </recommendedName>
</protein>
<dbReference type="HOGENOM" id="CLU_2949122_0_0_2"/>
<keyword evidence="2" id="KW-1185">Reference proteome</keyword>